<gene>
    <name evidence="2" type="ORF">OHM77_13090</name>
</gene>
<protein>
    <recommendedName>
        <fullName evidence="1">Mrr-like domain-containing protein</fullName>
    </recommendedName>
</protein>
<dbReference type="Proteomes" id="UP001234916">
    <property type="component" value="Chromosome"/>
</dbReference>
<feature type="domain" description="Mrr-like" evidence="1">
    <location>
        <begin position="32"/>
        <end position="56"/>
    </location>
</feature>
<dbReference type="Pfam" id="PF13156">
    <property type="entry name" value="Mrr_cat_2"/>
    <property type="match status" value="1"/>
</dbReference>
<name>A0AA49IYG0_9PROT</name>
<dbReference type="EMBL" id="CP107246">
    <property type="protein sequence ID" value="WIM05594.1"/>
    <property type="molecule type" value="Genomic_DNA"/>
</dbReference>
<dbReference type="InterPro" id="IPR039442">
    <property type="entry name" value="Mrr-like_dom"/>
</dbReference>
<evidence type="ECO:0000313" key="2">
    <source>
        <dbReference type="EMBL" id="WIM05594.1"/>
    </source>
</evidence>
<dbReference type="AlphaFoldDB" id="A0AA49IYG0"/>
<accession>A0AA49IYG0</accession>
<dbReference type="KEGG" id="npv:OHM77_13090"/>
<proteinExistence type="predicted"/>
<sequence length="58" mass="7007">MPGPFSGFLNSFDPDPVKRGRQFEHFIKWFLKADPEWSTQVDQVWLWNEWPNRWGAAR</sequence>
<evidence type="ECO:0000259" key="1">
    <source>
        <dbReference type="Pfam" id="PF13156"/>
    </source>
</evidence>
<organism evidence="2">
    <name type="scientific">Candidatus Nitricoxidivorans perseverans</name>
    <dbReference type="NCBI Taxonomy" id="2975601"/>
    <lineage>
        <taxon>Bacteria</taxon>
        <taxon>Pseudomonadati</taxon>
        <taxon>Pseudomonadota</taxon>
        <taxon>Betaproteobacteria</taxon>
        <taxon>Nitrosomonadales</taxon>
        <taxon>Sterolibacteriaceae</taxon>
        <taxon>Candidatus Nitricoxidivorans</taxon>
    </lineage>
</organism>
<reference evidence="2" key="1">
    <citation type="journal article" date="2023" name="Nat. Microbiol.">
        <title>Enrichment and characterization of a nitric oxide-reducing microbial community in a continuous bioreactor.</title>
        <authorList>
            <person name="Garrido-Amador P."/>
            <person name="Stortenbeker N."/>
            <person name="Wessels H.J.C.T."/>
            <person name="Speth D.R."/>
            <person name="Garcia-Heredia I."/>
            <person name="Kartal B."/>
        </authorList>
    </citation>
    <scope>NUCLEOTIDE SEQUENCE</scope>
    <source>
        <strain evidence="2">MAG1</strain>
    </source>
</reference>